<accession>A0ABN3PYI4</accession>
<protein>
    <submittedName>
        <fullName evidence="1">Uncharacterized protein</fullName>
    </submittedName>
</protein>
<reference evidence="1 2" key="1">
    <citation type="journal article" date="2019" name="Int. J. Syst. Evol. Microbiol.">
        <title>The Global Catalogue of Microorganisms (GCM) 10K type strain sequencing project: providing services to taxonomists for standard genome sequencing and annotation.</title>
        <authorList>
            <consortium name="The Broad Institute Genomics Platform"/>
            <consortium name="The Broad Institute Genome Sequencing Center for Infectious Disease"/>
            <person name="Wu L."/>
            <person name="Ma J."/>
        </authorList>
    </citation>
    <scope>NUCLEOTIDE SEQUENCE [LARGE SCALE GENOMIC DNA]</scope>
    <source>
        <strain evidence="1 2">JCM 6833</strain>
    </source>
</reference>
<proteinExistence type="predicted"/>
<sequence length="124" mass="13674">MARVVYVPAAPPLSAWETWRLRRRLDALRRALHREGWATKRRYDDVPRLLQVYAEQAPHIGESVTVVRELHGWWYVTSSGVHLAPCTNVEEAAGELAAWLAPWVSAALGHGTDGVGGVGAAEPQ</sequence>
<gene>
    <name evidence="1" type="ORF">GCM10010411_48550</name>
</gene>
<keyword evidence="2" id="KW-1185">Reference proteome</keyword>
<name>A0ABN3PYI4_9ACTN</name>
<organism evidence="1 2">
    <name type="scientific">Actinomadura fulvescens</name>
    <dbReference type="NCBI Taxonomy" id="46160"/>
    <lineage>
        <taxon>Bacteria</taxon>
        <taxon>Bacillati</taxon>
        <taxon>Actinomycetota</taxon>
        <taxon>Actinomycetes</taxon>
        <taxon>Streptosporangiales</taxon>
        <taxon>Thermomonosporaceae</taxon>
        <taxon>Actinomadura</taxon>
    </lineage>
</organism>
<dbReference type="Proteomes" id="UP001501509">
    <property type="component" value="Unassembled WGS sequence"/>
</dbReference>
<comment type="caution">
    <text evidence="1">The sequence shown here is derived from an EMBL/GenBank/DDBJ whole genome shotgun (WGS) entry which is preliminary data.</text>
</comment>
<evidence type="ECO:0000313" key="1">
    <source>
        <dbReference type="EMBL" id="GAA2608615.1"/>
    </source>
</evidence>
<dbReference type="EMBL" id="BAAATD010000006">
    <property type="protein sequence ID" value="GAA2608615.1"/>
    <property type="molecule type" value="Genomic_DNA"/>
</dbReference>
<evidence type="ECO:0000313" key="2">
    <source>
        <dbReference type="Proteomes" id="UP001501509"/>
    </source>
</evidence>